<name>A0A8T0R008_PANVG</name>
<dbReference type="Proteomes" id="UP000823388">
    <property type="component" value="Chromosome 6N"/>
</dbReference>
<gene>
    <name evidence="2" type="ORF">PVAP13_6NG120400</name>
</gene>
<evidence type="ECO:0000313" key="2">
    <source>
        <dbReference type="EMBL" id="KAG2578630.1"/>
    </source>
</evidence>
<keyword evidence="1" id="KW-0732">Signal</keyword>
<dbReference type="AlphaFoldDB" id="A0A8T0R008"/>
<organism evidence="2 3">
    <name type="scientific">Panicum virgatum</name>
    <name type="common">Blackwell switchgrass</name>
    <dbReference type="NCBI Taxonomy" id="38727"/>
    <lineage>
        <taxon>Eukaryota</taxon>
        <taxon>Viridiplantae</taxon>
        <taxon>Streptophyta</taxon>
        <taxon>Embryophyta</taxon>
        <taxon>Tracheophyta</taxon>
        <taxon>Spermatophyta</taxon>
        <taxon>Magnoliopsida</taxon>
        <taxon>Liliopsida</taxon>
        <taxon>Poales</taxon>
        <taxon>Poaceae</taxon>
        <taxon>PACMAD clade</taxon>
        <taxon>Panicoideae</taxon>
        <taxon>Panicodae</taxon>
        <taxon>Paniceae</taxon>
        <taxon>Panicinae</taxon>
        <taxon>Panicum</taxon>
        <taxon>Panicum sect. Hiantes</taxon>
    </lineage>
</organism>
<evidence type="ECO:0000256" key="1">
    <source>
        <dbReference type="SAM" id="SignalP"/>
    </source>
</evidence>
<evidence type="ECO:0008006" key="4">
    <source>
        <dbReference type="Google" id="ProtNLM"/>
    </source>
</evidence>
<protein>
    <recommendedName>
        <fullName evidence="4">Secreted protein</fullName>
    </recommendedName>
</protein>
<evidence type="ECO:0000313" key="3">
    <source>
        <dbReference type="Proteomes" id="UP000823388"/>
    </source>
</evidence>
<feature type="signal peptide" evidence="1">
    <location>
        <begin position="1"/>
        <end position="17"/>
    </location>
</feature>
<proteinExistence type="predicted"/>
<comment type="caution">
    <text evidence="2">The sequence shown here is derived from an EMBL/GenBank/DDBJ whole genome shotgun (WGS) entry which is preliminary data.</text>
</comment>
<sequence>MALPVLDLVIALRLSSCSDTAWSLQLSPTAACRILDCPTAEERRHIQACTQVPPEMHCLRRLNLQQKVCRSYPTLSKSSSTSPANLALQRDRWLTIHLLYH</sequence>
<feature type="chain" id="PRO_5035836686" description="Secreted protein" evidence="1">
    <location>
        <begin position="18"/>
        <end position="101"/>
    </location>
</feature>
<keyword evidence="3" id="KW-1185">Reference proteome</keyword>
<reference evidence="2" key="1">
    <citation type="submission" date="2020-05" db="EMBL/GenBank/DDBJ databases">
        <title>WGS assembly of Panicum virgatum.</title>
        <authorList>
            <person name="Lovell J.T."/>
            <person name="Jenkins J."/>
            <person name="Shu S."/>
            <person name="Juenger T.E."/>
            <person name="Schmutz J."/>
        </authorList>
    </citation>
    <scope>NUCLEOTIDE SEQUENCE</scope>
    <source>
        <strain evidence="2">AP13</strain>
    </source>
</reference>
<accession>A0A8T0R008</accession>
<dbReference type="EMBL" id="CM029048">
    <property type="protein sequence ID" value="KAG2578630.1"/>
    <property type="molecule type" value="Genomic_DNA"/>
</dbReference>